<evidence type="ECO:0000259" key="4">
    <source>
        <dbReference type="Pfam" id="PF13193"/>
    </source>
</evidence>
<dbReference type="GO" id="GO:0006631">
    <property type="term" value="P:fatty acid metabolic process"/>
    <property type="evidence" value="ECO:0007669"/>
    <property type="project" value="TreeGrafter"/>
</dbReference>
<dbReference type="InterPro" id="IPR042099">
    <property type="entry name" value="ANL_N_sf"/>
</dbReference>
<dbReference type="InterPro" id="IPR025110">
    <property type="entry name" value="AMP-bd_C"/>
</dbReference>
<protein>
    <recommendedName>
        <fullName evidence="7">AMP-dependent synthetase</fullName>
    </recommendedName>
</protein>
<dbReference type="InterPro" id="IPR045851">
    <property type="entry name" value="AMP-bd_C_sf"/>
</dbReference>
<dbReference type="InterPro" id="IPR000873">
    <property type="entry name" value="AMP-dep_synth/lig_dom"/>
</dbReference>
<dbReference type="Gene3D" id="3.30.300.30">
    <property type="match status" value="1"/>
</dbReference>
<dbReference type="PANTHER" id="PTHR43201:SF5">
    <property type="entry name" value="MEDIUM-CHAIN ACYL-COA LIGASE ACSF2, MITOCHONDRIAL"/>
    <property type="match status" value="1"/>
</dbReference>
<keyword evidence="2" id="KW-0436">Ligase</keyword>
<name>A0A2K2FT59_9SPHN</name>
<evidence type="ECO:0000259" key="3">
    <source>
        <dbReference type="Pfam" id="PF00501"/>
    </source>
</evidence>
<dbReference type="Pfam" id="PF00501">
    <property type="entry name" value="AMP-binding"/>
    <property type="match status" value="1"/>
</dbReference>
<organism evidence="5 6">
    <name type="scientific">Novosphingobium guangzhouense</name>
    <dbReference type="NCBI Taxonomy" id="1850347"/>
    <lineage>
        <taxon>Bacteria</taxon>
        <taxon>Pseudomonadati</taxon>
        <taxon>Pseudomonadota</taxon>
        <taxon>Alphaproteobacteria</taxon>
        <taxon>Sphingomonadales</taxon>
        <taxon>Sphingomonadaceae</taxon>
        <taxon>Novosphingobium</taxon>
    </lineage>
</organism>
<comment type="caution">
    <text evidence="5">The sequence shown here is derived from an EMBL/GenBank/DDBJ whole genome shotgun (WGS) entry which is preliminary data.</text>
</comment>
<dbReference type="EMBL" id="LYMM01000095">
    <property type="protein sequence ID" value="PNU01979.1"/>
    <property type="molecule type" value="Genomic_DNA"/>
</dbReference>
<dbReference type="GO" id="GO:0031956">
    <property type="term" value="F:medium-chain fatty acid-CoA ligase activity"/>
    <property type="evidence" value="ECO:0007669"/>
    <property type="project" value="TreeGrafter"/>
</dbReference>
<evidence type="ECO:0000313" key="5">
    <source>
        <dbReference type="EMBL" id="PNU01979.1"/>
    </source>
</evidence>
<dbReference type="Proteomes" id="UP000236327">
    <property type="component" value="Unassembled WGS sequence"/>
</dbReference>
<evidence type="ECO:0008006" key="7">
    <source>
        <dbReference type="Google" id="ProtNLM"/>
    </source>
</evidence>
<dbReference type="PANTHER" id="PTHR43201">
    <property type="entry name" value="ACYL-COA SYNTHETASE"/>
    <property type="match status" value="1"/>
</dbReference>
<evidence type="ECO:0000256" key="1">
    <source>
        <dbReference type="ARBA" id="ARBA00006432"/>
    </source>
</evidence>
<gene>
    <name evidence="5" type="ORF">A8V01_11035</name>
</gene>
<reference evidence="5 6" key="1">
    <citation type="submission" date="2016-05" db="EMBL/GenBank/DDBJ databases">
        <title>Complete genome sequence of Novosphingobium guangzhouense SA925(T).</title>
        <authorList>
            <person name="Sha S."/>
        </authorList>
    </citation>
    <scope>NUCLEOTIDE SEQUENCE [LARGE SCALE GENOMIC DNA]</scope>
    <source>
        <strain evidence="5 6">SA925</strain>
    </source>
</reference>
<evidence type="ECO:0000256" key="2">
    <source>
        <dbReference type="ARBA" id="ARBA00022598"/>
    </source>
</evidence>
<dbReference type="CDD" id="cd04433">
    <property type="entry name" value="AFD_class_I"/>
    <property type="match status" value="1"/>
</dbReference>
<sequence>MGAGPADTCEDSGAGLPSQADTFTRFIRAVAALHGDAVAVTLEDDGHVLASITYRDLDARSALLARGLLARGIGKGARVGFIYGNGPDFAVMLAAISRIGAVAVPISTMIRANELVRVLRQSDVQGLIVQRTMLGKDYVQRILEALPELDGQESGALRVSRAPYLRWVVSDGEGLPPCVAPVDWLAQAAGTVTEDLLREVEAEVHSTDQMVEIYTSGSMALPKGVRHAHGPVCFRSHTMSEMMGYGPGKRVPCILPMFWVGGLLMYLVPGLEAGATVVCAERTLSNSRFAMGSVLAEEDLAAMRGPKPWWGLGMSETLGPYSWGDDFRAPGRPVCAPMDHFGPGYEIRIADAENRPVAPGEVGEMQVRGYPVAIGLHKIDRAEHYTPDGYYRTGDMCMVEDRPEGRRVHFVGRGGDMIKVSGSNVSPAEVEMELQSLDGVHTAYVVGLPDRERGALLVAAVIAREGQELDFAATEAELRRRLSSYKVPRAYVPLGRDEVPLLHSNKVARRELARLLEERLGR</sequence>
<dbReference type="Gene3D" id="3.40.50.12780">
    <property type="entry name" value="N-terminal domain of ligase-like"/>
    <property type="match status" value="2"/>
</dbReference>
<dbReference type="Pfam" id="PF13193">
    <property type="entry name" value="AMP-binding_C"/>
    <property type="match status" value="1"/>
</dbReference>
<feature type="domain" description="AMP-dependent synthetase/ligase" evidence="3">
    <location>
        <begin position="29"/>
        <end position="284"/>
    </location>
</feature>
<proteinExistence type="inferred from homology"/>
<comment type="similarity">
    <text evidence="1">Belongs to the ATP-dependent AMP-binding enzyme family.</text>
</comment>
<accession>A0A2K2FT59</accession>
<dbReference type="SUPFAM" id="SSF56801">
    <property type="entry name" value="Acetyl-CoA synthetase-like"/>
    <property type="match status" value="1"/>
</dbReference>
<keyword evidence="6" id="KW-1185">Reference proteome</keyword>
<dbReference type="AlphaFoldDB" id="A0A2K2FT59"/>
<evidence type="ECO:0000313" key="6">
    <source>
        <dbReference type="Proteomes" id="UP000236327"/>
    </source>
</evidence>
<feature type="domain" description="AMP-binding enzyme C-terminal" evidence="4">
    <location>
        <begin position="429"/>
        <end position="504"/>
    </location>
</feature>